<dbReference type="SUPFAM" id="SSF109998">
    <property type="entry name" value="Triger factor/SurA peptide-binding domain-like"/>
    <property type="match status" value="1"/>
</dbReference>
<sequence>MLRLIAATLIGLTLSVMPAFAATKVTVNGVPISDIEIAQRTKLLALEGGGGSKKAMEQLIDEQLQIQEAKRMNIVISDQQVDDAFQQVARNIKVSSDKLRQILQQAGVNNETMRARLRAAIAWQQVSGMVVASRVKVSDLDLEKAAEAKLDQASSYDYILKEVLFISSTGNASARTGQANQYRQAFKGCDSAVQVSLNFTDAAVRDMGRRHATQLPEPLAAELAKLNVGGITKPRVTESGVSMLAICAKNEARDTTFLKNKLRSEQGGEQMKAEAEKFKTELRTKAKIVYN</sequence>
<evidence type="ECO:0000256" key="2">
    <source>
        <dbReference type="ARBA" id="ARBA00023110"/>
    </source>
</evidence>
<dbReference type="AlphaFoldDB" id="A0A1E5XRV2"/>
<evidence type="ECO:0000313" key="6">
    <source>
        <dbReference type="Proteomes" id="UP000095463"/>
    </source>
</evidence>
<dbReference type="InterPro" id="IPR015391">
    <property type="entry name" value="SurA_N"/>
</dbReference>
<dbReference type="Proteomes" id="UP000095463">
    <property type="component" value="Unassembled WGS sequence"/>
</dbReference>
<keyword evidence="2" id="KW-0697">Rotamase</keyword>
<feature type="chain" id="PRO_5009190443" description="SurA N-terminal domain-containing protein" evidence="3">
    <location>
        <begin position="22"/>
        <end position="291"/>
    </location>
</feature>
<keyword evidence="6" id="KW-1185">Reference proteome</keyword>
<proteinExistence type="predicted"/>
<organism evidence="5 6">
    <name type="scientific">Devosia insulae DS-56</name>
    <dbReference type="NCBI Taxonomy" id="1116389"/>
    <lineage>
        <taxon>Bacteria</taxon>
        <taxon>Pseudomonadati</taxon>
        <taxon>Pseudomonadota</taxon>
        <taxon>Alphaproteobacteria</taxon>
        <taxon>Hyphomicrobiales</taxon>
        <taxon>Devosiaceae</taxon>
        <taxon>Devosia</taxon>
    </lineage>
</organism>
<comment type="caution">
    <text evidence="5">The sequence shown here is derived from an EMBL/GenBank/DDBJ whole genome shotgun (WGS) entry which is preliminary data.</text>
</comment>
<dbReference type="RefSeq" id="WP_069909473.1">
    <property type="nucleotide sequence ID" value="NZ_LAJE02000161.1"/>
</dbReference>
<dbReference type="EMBL" id="LAJE02000161">
    <property type="protein sequence ID" value="OEO31331.1"/>
    <property type="molecule type" value="Genomic_DNA"/>
</dbReference>
<dbReference type="InterPro" id="IPR027304">
    <property type="entry name" value="Trigger_fact/SurA_dom_sf"/>
</dbReference>
<evidence type="ECO:0000256" key="3">
    <source>
        <dbReference type="SAM" id="SignalP"/>
    </source>
</evidence>
<feature type="domain" description="SurA N-terminal" evidence="4">
    <location>
        <begin position="53"/>
        <end position="126"/>
    </location>
</feature>
<keyword evidence="2" id="KW-0413">Isomerase</keyword>
<dbReference type="PANTHER" id="PTHR47637:SF1">
    <property type="entry name" value="CHAPERONE SURA"/>
    <property type="match status" value="1"/>
</dbReference>
<dbReference type="GO" id="GO:0003755">
    <property type="term" value="F:peptidyl-prolyl cis-trans isomerase activity"/>
    <property type="evidence" value="ECO:0007669"/>
    <property type="project" value="UniProtKB-KW"/>
</dbReference>
<feature type="signal peptide" evidence="3">
    <location>
        <begin position="1"/>
        <end position="21"/>
    </location>
</feature>
<reference evidence="5 6" key="1">
    <citation type="journal article" date="2015" name="Genome Announc.">
        <title>Genome Assemblies of Three Soil-Associated Devosia species: D. insulae, D. limi, and D. soli.</title>
        <authorList>
            <person name="Hassan Y.I."/>
            <person name="Lepp D."/>
            <person name="Zhou T."/>
        </authorList>
    </citation>
    <scope>NUCLEOTIDE SEQUENCE [LARGE SCALE GENOMIC DNA]</scope>
    <source>
        <strain evidence="5 6">DS-56</strain>
    </source>
</reference>
<evidence type="ECO:0000259" key="4">
    <source>
        <dbReference type="Pfam" id="PF09312"/>
    </source>
</evidence>
<dbReference type="PANTHER" id="PTHR47637">
    <property type="entry name" value="CHAPERONE SURA"/>
    <property type="match status" value="1"/>
</dbReference>
<dbReference type="Pfam" id="PF09312">
    <property type="entry name" value="SurA_N"/>
    <property type="match status" value="1"/>
</dbReference>
<gene>
    <name evidence="5" type="ORF">VW23_016735</name>
</gene>
<protein>
    <recommendedName>
        <fullName evidence="4">SurA N-terminal domain-containing protein</fullName>
    </recommendedName>
</protein>
<name>A0A1E5XRV2_9HYPH</name>
<accession>A0A1E5XRV2</accession>
<dbReference type="Gene3D" id="1.10.4030.10">
    <property type="entry name" value="Porin chaperone SurA, peptide-binding domain"/>
    <property type="match status" value="1"/>
</dbReference>
<keyword evidence="1 3" id="KW-0732">Signal</keyword>
<dbReference type="InterPro" id="IPR050280">
    <property type="entry name" value="OMP_Chaperone_SurA"/>
</dbReference>
<evidence type="ECO:0000313" key="5">
    <source>
        <dbReference type="EMBL" id="OEO31331.1"/>
    </source>
</evidence>
<evidence type="ECO:0000256" key="1">
    <source>
        <dbReference type="ARBA" id="ARBA00022729"/>
    </source>
</evidence>